<name>A0A2R2MPG5_LINAN</name>
<dbReference type="InterPro" id="IPR003604">
    <property type="entry name" value="Matrin/U1-like-C_Znf_C2H2"/>
</dbReference>
<feature type="compositionally biased region" description="Basic and acidic residues" evidence="1">
    <location>
        <begin position="725"/>
        <end position="736"/>
    </location>
</feature>
<feature type="compositionally biased region" description="Polar residues" evidence="1">
    <location>
        <begin position="354"/>
        <end position="373"/>
    </location>
</feature>
<feature type="region of interest" description="Disordered" evidence="1">
    <location>
        <begin position="725"/>
        <end position="749"/>
    </location>
</feature>
<keyword evidence="3" id="KW-1185">Reference proteome</keyword>
<dbReference type="GO" id="GO:0008270">
    <property type="term" value="F:zinc ion binding"/>
    <property type="evidence" value="ECO:0007669"/>
    <property type="project" value="InterPro"/>
</dbReference>
<dbReference type="Pfam" id="PF16501">
    <property type="entry name" value="SCAPER_N"/>
    <property type="match status" value="1"/>
</dbReference>
<feature type="compositionally biased region" description="Acidic residues" evidence="1">
    <location>
        <begin position="588"/>
        <end position="602"/>
    </location>
</feature>
<proteinExistence type="predicted"/>
<feature type="region of interest" description="Disordered" evidence="1">
    <location>
        <begin position="1"/>
        <end position="42"/>
    </location>
</feature>
<protein>
    <submittedName>
        <fullName evidence="4">S phase cyclin A-associated protein in the endoplasmic reticulum-like isoform X2</fullName>
    </submittedName>
</protein>
<dbReference type="Proteomes" id="UP000085678">
    <property type="component" value="Unplaced"/>
</dbReference>
<dbReference type="Pfam" id="PF12874">
    <property type="entry name" value="zf-met"/>
    <property type="match status" value="1"/>
</dbReference>
<feature type="compositionally biased region" description="Basic and acidic residues" evidence="1">
    <location>
        <begin position="646"/>
        <end position="661"/>
    </location>
</feature>
<dbReference type="InterPro" id="IPR032446">
    <property type="entry name" value="SCAPER_N"/>
</dbReference>
<gene>
    <name evidence="4" type="primary">LOC106165709</name>
</gene>
<feature type="compositionally biased region" description="Polar residues" evidence="1">
    <location>
        <begin position="444"/>
        <end position="482"/>
    </location>
</feature>
<evidence type="ECO:0000259" key="2">
    <source>
        <dbReference type="SMART" id="SM00451"/>
    </source>
</evidence>
<sequence length="1526" mass="171906">MSDNRRRRHNSNPRNRTNGGDRNLQTQLMNGGTKTTKGLVQRTSSYDTVRKIVQEEGRTARNLIGWTVPVEDEGADSGKRIAYRPRLRVSKSPSSSSRENTPPPKKAHEKSGTSSGRSTPSRGSKKSDLRARYWAFLFDNLQRAVDEIYQTCEADESVLECKEVIMMLEQCTKDFKNLIERLEVMEAYENAEKKPISIAWEIRKTSPGKSLHTGDRVISPSPVISRSLNFAERGSEAETEVHLPLPPGNSWADKVRSYSMDSGETRLQNSSEGETVKPEKNDIGEIPVNETHISKDTEVVSRSETVEKVGPDRVSSPQEDDGEGWETVHRNNHRTRSKNSPVQTGPHGRLKGNRTPQNHRNNAQKRTGVTPKQQQDHSTQKGPANGSHKSPSGPGMGKKTPSYSDIAARGSPKGSQTGLNKTKASSHENLDTSHKGARSPGKGPQQSAFGQPKRQQPSGQQKSPVKPKTFQTEVLQSNTQNPICDKKSVKGNPESDQNKQQDMSASQGVASDDRKISPTKEEIEEDPESVASRDDEDDVALLEDALVTAMEEEDSLADRLEQEQDQALQSAIQEEENYLKQIEREESMEIEVDTEPETETDTELGNTMSSLEASQSTLDWDSMVLKFEQEREGGSEASWGDLVEEAETRTPGRSVHMHEKLSSPSRKRSAVESKKRHDEKQAKAQELREKLLQEKAERLKELSNKVEEVRAWKNELLLQKKETMKDKLRRAEEKRQRQLRMKVRKAHEEETKANEIAFINTLEAQNKRHDILAKHQESQARLQDLQEERQRKHEEKLAKEVAVEERRKALEAERLAKLQDMQERRKKKEIQIEQQQMEKEKEKKEVAKQREKDREERVAALHAQQQAHIDELRTKIQLKQDETARRHNVILDQIREKAFEMSVINHSTEDHNEAPRLVPYDTMKVCQVCNVLIPSEVYLLSHLRGKKHQEAIKENNEGKVMAKTDIELFNLKHIQDAPPEASDLPIMSDKERQKAMKKRCKKLRQRMMARGSEYENALSGKQATGESPQKAKLQKLVKDINKSLQTQGSGPWPQSRVSMLDRILGELSRILEKKTAADQVSFRICGGMTALSRLLLVIEQSTDSLPPVIPAKSLALACNVYKYACKGNYENCHYLLFSNKIGSLLDLLSHQLNLTIPDNLDVRPPSALGGSTAQATPHLPHDVVCTSLMQLIATILSCLAKQNPSSNSSEASAERMSSTGDAFMSRGNDIISYIIAVGIMDKLTIYFSNVRGPIDDAPHAAEFLQHSMGLLTAMIKLSVKRNRNIFDKKKPEDTTQLIATFKVTELVGVVSLLYGMLLHSGTPDHGSSPPPELNQHTLSVTTTAIKMLNFIATLDLNMSQSVLGQEGISLEYRHITSHLISYCSHHSNEELLHEVVLCVGYFTVLNHDNQGMIQIGRPPTVLQQLCALPFQYFSDPRLTNVLFPTLIVCCYHNDQNRSIIEQELSSALLANFIEEKLLEAQQAKLMPSASKKLKNPEKDQADTRMSLQARFPSEEWTKAQEYFSSA</sequence>
<evidence type="ECO:0000256" key="1">
    <source>
        <dbReference type="SAM" id="MobiDB-lite"/>
    </source>
</evidence>
<dbReference type="GeneID" id="106165709"/>
<feature type="compositionally biased region" description="Polar residues" evidence="1">
    <location>
        <begin position="604"/>
        <end position="619"/>
    </location>
</feature>
<dbReference type="OrthoDB" id="71500at2759"/>
<feature type="compositionally biased region" description="Polar residues" evidence="1">
    <location>
        <begin position="23"/>
        <end position="42"/>
    </location>
</feature>
<evidence type="ECO:0000313" key="3">
    <source>
        <dbReference type="Proteomes" id="UP000085678"/>
    </source>
</evidence>
<feature type="compositionally biased region" description="Low complexity" evidence="1">
    <location>
        <begin position="112"/>
        <end position="122"/>
    </location>
</feature>
<feature type="domain" description="U1-type" evidence="2">
    <location>
        <begin position="921"/>
        <end position="955"/>
    </location>
</feature>
<feature type="region of interest" description="Disordered" evidence="1">
    <location>
        <begin position="583"/>
        <end position="684"/>
    </location>
</feature>
<feature type="region of interest" description="Disordered" evidence="1">
    <location>
        <begin position="821"/>
        <end position="845"/>
    </location>
</feature>
<feature type="compositionally biased region" description="Polar residues" evidence="1">
    <location>
        <begin position="259"/>
        <end position="273"/>
    </location>
</feature>
<dbReference type="InterPro" id="IPR013087">
    <property type="entry name" value="Znf_C2H2_type"/>
</dbReference>
<evidence type="ECO:0000313" key="4">
    <source>
        <dbReference type="RefSeq" id="XP_023932136.1"/>
    </source>
</evidence>
<feature type="compositionally biased region" description="Polar residues" evidence="1">
    <location>
        <begin position="380"/>
        <end position="390"/>
    </location>
</feature>
<feature type="compositionally biased region" description="Basic and acidic residues" evidence="1">
    <location>
        <begin position="274"/>
        <end position="283"/>
    </location>
</feature>
<feature type="region of interest" description="Disordered" evidence="1">
    <location>
        <begin position="77"/>
        <end position="126"/>
    </location>
</feature>
<dbReference type="SUPFAM" id="SSF57667">
    <property type="entry name" value="beta-beta-alpha zinc fingers"/>
    <property type="match status" value="1"/>
</dbReference>
<dbReference type="GO" id="GO:0003676">
    <property type="term" value="F:nucleic acid binding"/>
    <property type="evidence" value="ECO:0007669"/>
    <property type="project" value="InterPro"/>
</dbReference>
<dbReference type="SMART" id="SM00451">
    <property type="entry name" value="ZnF_U1"/>
    <property type="match status" value="1"/>
</dbReference>
<feature type="compositionally biased region" description="Basic and acidic residues" evidence="1">
    <location>
        <begin position="511"/>
        <end position="521"/>
    </location>
</feature>
<feature type="compositionally biased region" description="Basic and acidic residues" evidence="1">
    <location>
        <begin position="425"/>
        <end position="434"/>
    </location>
</feature>
<feature type="compositionally biased region" description="Polar residues" evidence="1">
    <location>
        <begin position="413"/>
        <end position="423"/>
    </location>
</feature>
<dbReference type="RefSeq" id="XP_023932136.1">
    <property type="nucleotide sequence ID" value="XM_024076368.1"/>
</dbReference>
<feature type="compositionally biased region" description="Basic and acidic residues" evidence="1">
    <location>
        <begin position="669"/>
        <end position="684"/>
    </location>
</feature>
<feature type="compositionally biased region" description="Basic and acidic residues" evidence="1">
    <location>
        <begin position="836"/>
        <end position="845"/>
    </location>
</feature>
<dbReference type="PANTHER" id="PTHR31434:SF2">
    <property type="entry name" value="S PHASE CYCLIN A-ASSOCIATED PROTEIN IN THE ENDOPLASMIC RETICULUM"/>
    <property type="match status" value="1"/>
</dbReference>
<feature type="compositionally biased region" description="Low complexity" evidence="1">
    <location>
        <begin position="90"/>
        <end position="100"/>
    </location>
</feature>
<feature type="compositionally biased region" description="Basic and acidic residues" evidence="1">
    <location>
        <begin position="292"/>
        <end position="311"/>
    </location>
</feature>
<accession>A0A2R2MPG5</accession>
<feature type="compositionally biased region" description="Polar residues" evidence="1">
    <location>
        <begin position="494"/>
        <end position="509"/>
    </location>
</feature>
<feature type="compositionally biased region" description="Basic residues" evidence="1">
    <location>
        <begin position="1"/>
        <end position="11"/>
    </location>
</feature>
<feature type="region of interest" description="Disordered" evidence="1">
    <location>
        <begin position="1487"/>
        <end position="1507"/>
    </location>
</feature>
<dbReference type="InterPro" id="IPR036236">
    <property type="entry name" value="Znf_C2H2_sf"/>
</dbReference>
<dbReference type="Gene3D" id="3.30.160.60">
    <property type="entry name" value="Classic Zinc Finger"/>
    <property type="match status" value="1"/>
</dbReference>
<feature type="compositionally biased region" description="Acidic residues" evidence="1">
    <location>
        <begin position="522"/>
        <end position="541"/>
    </location>
</feature>
<reference evidence="4" key="2">
    <citation type="submission" date="2025-08" db="UniProtKB">
        <authorList>
            <consortium name="RefSeq"/>
        </authorList>
    </citation>
    <scope>IDENTIFICATION</scope>
</reference>
<organism evidence="3 4">
    <name type="scientific">Lingula anatina</name>
    <name type="common">Brachiopod</name>
    <name type="synonym">Lingula unguis</name>
    <dbReference type="NCBI Taxonomy" id="7574"/>
    <lineage>
        <taxon>Eukaryota</taxon>
        <taxon>Metazoa</taxon>
        <taxon>Spiralia</taxon>
        <taxon>Lophotrochozoa</taxon>
        <taxon>Brachiopoda</taxon>
        <taxon>Linguliformea</taxon>
        <taxon>Lingulata</taxon>
        <taxon>Lingulida</taxon>
        <taxon>Linguloidea</taxon>
        <taxon>Lingulidae</taxon>
        <taxon>Lingula</taxon>
    </lineage>
</organism>
<dbReference type="PANTHER" id="PTHR31434">
    <property type="entry name" value="S PHASE CYCLIN A-ASSOCIATED PROTEIN IN THE ENDOPLASMIC RETICULUM"/>
    <property type="match status" value="1"/>
</dbReference>
<reference evidence="4" key="1">
    <citation type="journal article" date="2015" name="Nat. Commun.">
        <title>The Lingula genome provides insights into brachiopod evolution and the origin of phosphate biomineralization.</title>
        <authorList>
            <person name="Luo Y.J."/>
            <person name="Takeuchi T."/>
            <person name="Koyanagi R."/>
            <person name="Yamada L."/>
            <person name="Kanda M."/>
            <person name="Khalturina M."/>
            <person name="Fujie M."/>
            <person name="Yamasaki S.I."/>
            <person name="Endo K."/>
            <person name="Satoh N."/>
        </authorList>
    </citation>
    <scope>NUCLEOTIDE SEQUENCE</scope>
</reference>
<feature type="region of interest" description="Disordered" evidence="1">
    <location>
        <begin position="259"/>
        <end position="567"/>
    </location>
</feature>